<reference evidence="3 4" key="1">
    <citation type="submission" date="2019-09" db="EMBL/GenBank/DDBJ databases">
        <title>A chromosome-level genome assembly of the Chinese tupelo Nyssa sinensis.</title>
        <authorList>
            <person name="Yang X."/>
            <person name="Kang M."/>
            <person name="Yang Y."/>
            <person name="Xiong H."/>
            <person name="Wang M."/>
            <person name="Zhang Z."/>
            <person name="Wang Z."/>
            <person name="Wu H."/>
            <person name="Ma T."/>
            <person name="Liu J."/>
            <person name="Xi Z."/>
        </authorList>
    </citation>
    <scope>NUCLEOTIDE SEQUENCE [LARGE SCALE GENOMIC DNA]</scope>
    <source>
        <strain evidence="3">J267</strain>
        <tissue evidence="3">Leaf</tissue>
    </source>
</reference>
<keyword evidence="1" id="KW-0472">Membrane</keyword>
<keyword evidence="2" id="KW-0732">Signal</keyword>
<protein>
    <submittedName>
        <fullName evidence="3">Uncharacterized protein</fullName>
    </submittedName>
</protein>
<keyword evidence="4" id="KW-1185">Reference proteome</keyword>
<organism evidence="3 4">
    <name type="scientific">Nyssa sinensis</name>
    <dbReference type="NCBI Taxonomy" id="561372"/>
    <lineage>
        <taxon>Eukaryota</taxon>
        <taxon>Viridiplantae</taxon>
        <taxon>Streptophyta</taxon>
        <taxon>Embryophyta</taxon>
        <taxon>Tracheophyta</taxon>
        <taxon>Spermatophyta</taxon>
        <taxon>Magnoliopsida</taxon>
        <taxon>eudicotyledons</taxon>
        <taxon>Gunneridae</taxon>
        <taxon>Pentapetalae</taxon>
        <taxon>asterids</taxon>
        <taxon>Cornales</taxon>
        <taxon>Nyssaceae</taxon>
        <taxon>Nyssa</taxon>
    </lineage>
</organism>
<feature type="chain" id="PRO_5023834828" evidence="2">
    <location>
        <begin position="27"/>
        <end position="79"/>
    </location>
</feature>
<dbReference type="OrthoDB" id="1915803at2759"/>
<gene>
    <name evidence="3" type="ORF">F0562_023433</name>
</gene>
<sequence length="79" mass="8270">MAMAKLVCVKLLPLLAISMLATTVIAKEAQYHLDSGRQGQGNLNSYTAIMSSTSARSVIGSVVVVVVVVKPSVLGFVVH</sequence>
<evidence type="ECO:0000313" key="3">
    <source>
        <dbReference type="EMBL" id="KAA8542431.1"/>
    </source>
</evidence>
<keyword evidence="1" id="KW-0812">Transmembrane</keyword>
<dbReference type="Proteomes" id="UP000325577">
    <property type="component" value="Linkage Group LG12"/>
</dbReference>
<dbReference type="AlphaFoldDB" id="A0A5J5BMT8"/>
<dbReference type="EMBL" id="CM018035">
    <property type="protein sequence ID" value="KAA8542431.1"/>
    <property type="molecule type" value="Genomic_DNA"/>
</dbReference>
<keyword evidence="1" id="KW-1133">Transmembrane helix</keyword>
<evidence type="ECO:0000256" key="2">
    <source>
        <dbReference type="SAM" id="SignalP"/>
    </source>
</evidence>
<name>A0A5J5BMT8_9ASTE</name>
<feature type="transmembrane region" description="Helical" evidence="1">
    <location>
        <begin position="58"/>
        <end position="78"/>
    </location>
</feature>
<evidence type="ECO:0000256" key="1">
    <source>
        <dbReference type="SAM" id="Phobius"/>
    </source>
</evidence>
<accession>A0A5J5BMT8</accession>
<feature type="signal peptide" evidence="2">
    <location>
        <begin position="1"/>
        <end position="26"/>
    </location>
</feature>
<evidence type="ECO:0000313" key="4">
    <source>
        <dbReference type="Proteomes" id="UP000325577"/>
    </source>
</evidence>
<proteinExistence type="predicted"/>